<keyword evidence="3" id="KW-1185">Reference proteome</keyword>
<reference evidence="2 3" key="1">
    <citation type="submission" date="2021-04" db="EMBL/GenBank/DDBJ databases">
        <title>Genome analysis of Polyangium sp.</title>
        <authorList>
            <person name="Li Y."/>
            <person name="Wang J."/>
        </authorList>
    </citation>
    <scope>NUCLEOTIDE SEQUENCE [LARGE SCALE GENOMIC DNA]</scope>
    <source>
        <strain evidence="2 3">SDU14</strain>
    </source>
</reference>
<dbReference type="EMBL" id="JAGTJJ010000117">
    <property type="protein sequence ID" value="MDC3989490.1"/>
    <property type="molecule type" value="Genomic_DNA"/>
</dbReference>
<evidence type="ECO:0000313" key="3">
    <source>
        <dbReference type="Proteomes" id="UP001151081"/>
    </source>
</evidence>
<comment type="caution">
    <text evidence="2">The sequence shown here is derived from an EMBL/GenBank/DDBJ whole genome shotgun (WGS) entry which is preliminary data.</text>
</comment>
<dbReference type="AlphaFoldDB" id="A0A9X3XHL3"/>
<protein>
    <submittedName>
        <fullName evidence="2">Uncharacterized protein</fullName>
    </submittedName>
</protein>
<proteinExistence type="predicted"/>
<dbReference type="Proteomes" id="UP001151081">
    <property type="component" value="Unassembled WGS sequence"/>
</dbReference>
<keyword evidence="1" id="KW-0472">Membrane</keyword>
<name>A0A9X3XHL3_9BACT</name>
<keyword evidence="1" id="KW-0812">Transmembrane</keyword>
<gene>
    <name evidence="2" type="ORF">KEG57_54035</name>
</gene>
<feature type="transmembrane region" description="Helical" evidence="1">
    <location>
        <begin position="99"/>
        <end position="120"/>
    </location>
</feature>
<evidence type="ECO:0000313" key="2">
    <source>
        <dbReference type="EMBL" id="MDC3989490.1"/>
    </source>
</evidence>
<feature type="transmembrane region" description="Helical" evidence="1">
    <location>
        <begin position="29"/>
        <end position="50"/>
    </location>
</feature>
<feature type="transmembrane region" description="Helical" evidence="1">
    <location>
        <begin position="132"/>
        <end position="159"/>
    </location>
</feature>
<evidence type="ECO:0000256" key="1">
    <source>
        <dbReference type="SAM" id="Phobius"/>
    </source>
</evidence>
<organism evidence="2 3">
    <name type="scientific">Polyangium jinanense</name>
    <dbReference type="NCBI Taxonomy" id="2829994"/>
    <lineage>
        <taxon>Bacteria</taxon>
        <taxon>Pseudomonadati</taxon>
        <taxon>Myxococcota</taxon>
        <taxon>Polyangia</taxon>
        <taxon>Polyangiales</taxon>
        <taxon>Polyangiaceae</taxon>
        <taxon>Polyangium</taxon>
    </lineage>
</organism>
<sequence length="245" mass="25756">MSPRTLHPNSSEATERSAFLGRPSFEAEVTMEIVILVVGFLLLPSLLYMVGRVWGRDVWGLVLSRYETRGGSAYRAAEVPVWVAGKAPRSVKAAAITSFLLGQMVIPGALAALVGLVISLEMLGRPVEAMEPVVLILTLSAPSGLFVAGSLLGLGLLLLRRGPNAAARARWVGRWSVIHNVLLVATLLVVCGPKRDIVPILVYACVSLAHAALLFVAARALDAHDLAQAGENLPSPGETATAAAG</sequence>
<feature type="transmembrane region" description="Helical" evidence="1">
    <location>
        <begin position="171"/>
        <end position="191"/>
    </location>
</feature>
<feature type="transmembrane region" description="Helical" evidence="1">
    <location>
        <begin position="197"/>
        <end position="218"/>
    </location>
</feature>
<keyword evidence="1" id="KW-1133">Transmembrane helix</keyword>
<accession>A0A9X3XHL3</accession>